<dbReference type="SUPFAM" id="SSF143120">
    <property type="entry name" value="YefM-like"/>
    <property type="match status" value="1"/>
</dbReference>
<dbReference type="Pfam" id="PF02604">
    <property type="entry name" value="PhdYeFM_antitox"/>
    <property type="match status" value="1"/>
</dbReference>
<sequence length="95" mass="10409">MRIAPLAEVKARLSAYVAECQSGGPIVITRNGKAVAVLVAPVDDEDLERLVLARSPRFQALLEESRRSIAAGEGLTEEEFWQAVSERRQEESSSP</sequence>
<evidence type="ECO:0000256" key="1">
    <source>
        <dbReference type="ARBA" id="ARBA00009981"/>
    </source>
</evidence>
<dbReference type="AlphaFoldDB" id="A0A7C4RHW1"/>
<dbReference type="Gene3D" id="3.40.1620.10">
    <property type="entry name" value="YefM-like domain"/>
    <property type="match status" value="1"/>
</dbReference>
<proteinExistence type="inferred from homology"/>
<name>A0A7C4RHW1_9BACT</name>
<evidence type="ECO:0000256" key="2">
    <source>
        <dbReference type="RuleBase" id="RU362080"/>
    </source>
</evidence>
<evidence type="ECO:0000313" key="3">
    <source>
        <dbReference type="EMBL" id="HGU32249.1"/>
    </source>
</evidence>
<accession>A0A7C4RHW1</accession>
<comment type="caution">
    <text evidence="3">The sequence shown here is derived from an EMBL/GenBank/DDBJ whole genome shotgun (WGS) entry which is preliminary data.</text>
</comment>
<protein>
    <recommendedName>
        <fullName evidence="2">Antitoxin</fullName>
    </recommendedName>
</protein>
<dbReference type="NCBIfam" id="TIGR01552">
    <property type="entry name" value="phd_fam"/>
    <property type="match status" value="1"/>
</dbReference>
<dbReference type="EMBL" id="DSUH01000121">
    <property type="protein sequence ID" value="HGU32249.1"/>
    <property type="molecule type" value="Genomic_DNA"/>
</dbReference>
<comment type="function">
    <text evidence="2">Antitoxin component of a type II toxin-antitoxin (TA) system.</text>
</comment>
<dbReference type="InterPro" id="IPR006442">
    <property type="entry name" value="Antitoxin_Phd/YefM"/>
</dbReference>
<gene>
    <name evidence="3" type="ORF">ENS29_05275</name>
</gene>
<reference evidence="3" key="1">
    <citation type="journal article" date="2020" name="mSystems">
        <title>Genome- and Community-Level Interaction Insights into Carbon Utilization and Element Cycling Functions of Hydrothermarchaeota in Hydrothermal Sediment.</title>
        <authorList>
            <person name="Zhou Z."/>
            <person name="Liu Y."/>
            <person name="Xu W."/>
            <person name="Pan J."/>
            <person name="Luo Z.H."/>
            <person name="Li M."/>
        </authorList>
    </citation>
    <scope>NUCLEOTIDE SEQUENCE [LARGE SCALE GENOMIC DNA]</scope>
    <source>
        <strain evidence="3">SpSt-477</strain>
    </source>
</reference>
<organism evidence="3">
    <name type="scientific">Desulfatirhabdium butyrativorans</name>
    <dbReference type="NCBI Taxonomy" id="340467"/>
    <lineage>
        <taxon>Bacteria</taxon>
        <taxon>Pseudomonadati</taxon>
        <taxon>Thermodesulfobacteriota</taxon>
        <taxon>Desulfobacteria</taxon>
        <taxon>Desulfobacterales</taxon>
        <taxon>Desulfatirhabdiaceae</taxon>
        <taxon>Desulfatirhabdium</taxon>
    </lineage>
</organism>
<comment type="similarity">
    <text evidence="1 2">Belongs to the phD/YefM antitoxin family.</text>
</comment>
<dbReference type="InterPro" id="IPR036165">
    <property type="entry name" value="YefM-like_sf"/>
</dbReference>